<protein>
    <submittedName>
        <fullName evidence="1">Uncharacterized protein</fullName>
    </submittedName>
</protein>
<sequence length="81" mass="9696">MAIFRFLEAGGYSDWLLKSLCFQILKRTIWEEVEVSFNNSPLIPVKQIRYLGLHLDKRLTLNPHIRLKRLETARCFRLIQH</sequence>
<proteinExistence type="predicted"/>
<keyword evidence="2" id="KW-1185">Reference proteome</keyword>
<evidence type="ECO:0000313" key="1">
    <source>
        <dbReference type="EMBL" id="CAH1392327.1"/>
    </source>
</evidence>
<dbReference type="AlphaFoldDB" id="A0A9P0H3U6"/>
<dbReference type="EMBL" id="OV725077">
    <property type="protein sequence ID" value="CAH1392327.1"/>
    <property type="molecule type" value="Genomic_DNA"/>
</dbReference>
<evidence type="ECO:0000313" key="2">
    <source>
        <dbReference type="Proteomes" id="UP001152798"/>
    </source>
</evidence>
<dbReference type="OrthoDB" id="6629324at2759"/>
<accession>A0A9P0H3U6</accession>
<reference evidence="1" key="1">
    <citation type="submission" date="2022-01" db="EMBL/GenBank/DDBJ databases">
        <authorList>
            <person name="King R."/>
        </authorList>
    </citation>
    <scope>NUCLEOTIDE SEQUENCE</scope>
</reference>
<dbReference type="Proteomes" id="UP001152798">
    <property type="component" value="Chromosome 1"/>
</dbReference>
<organism evidence="1 2">
    <name type="scientific">Nezara viridula</name>
    <name type="common">Southern green stink bug</name>
    <name type="synonym">Cimex viridulus</name>
    <dbReference type="NCBI Taxonomy" id="85310"/>
    <lineage>
        <taxon>Eukaryota</taxon>
        <taxon>Metazoa</taxon>
        <taxon>Ecdysozoa</taxon>
        <taxon>Arthropoda</taxon>
        <taxon>Hexapoda</taxon>
        <taxon>Insecta</taxon>
        <taxon>Pterygota</taxon>
        <taxon>Neoptera</taxon>
        <taxon>Paraneoptera</taxon>
        <taxon>Hemiptera</taxon>
        <taxon>Heteroptera</taxon>
        <taxon>Panheteroptera</taxon>
        <taxon>Pentatomomorpha</taxon>
        <taxon>Pentatomoidea</taxon>
        <taxon>Pentatomidae</taxon>
        <taxon>Pentatominae</taxon>
        <taxon>Nezara</taxon>
    </lineage>
</organism>
<name>A0A9P0H3U6_NEZVI</name>
<gene>
    <name evidence="1" type="ORF">NEZAVI_LOCUS3173</name>
</gene>